<keyword evidence="2" id="KW-0963">Cytoplasm</keyword>
<dbReference type="GO" id="GO:0005737">
    <property type="term" value="C:cytoplasm"/>
    <property type="evidence" value="ECO:0007669"/>
    <property type="project" value="UniProtKB-ARBA"/>
</dbReference>
<comment type="subcellular location">
    <subcellularLocation>
        <location evidence="1">Cytoplasm</location>
        <location evidence="1">Cytoskeleton</location>
        <location evidence="1">Microtubule organizing center</location>
    </subcellularLocation>
</comment>
<dbReference type="PANTHER" id="PTHR45615:SF80">
    <property type="entry name" value="GRIP DOMAIN-CONTAINING PROTEIN"/>
    <property type="match status" value="1"/>
</dbReference>
<feature type="compositionally biased region" description="Polar residues" evidence="7">
    <location>
        <begin position="73"/>
        <end position="111"/>
    </location>
</feature>
<keyword evidence="4 6" id="KW-0175">Coiled coil</keyword>
<keyword evidence="5" id="KW-0206">Cytoskeleton</keyword>
<dbReference type="STRING" id="5286.A0A0K3CRV6"/>
<dbReference type="OMA" id="TFHKANT"/>
<feature type="coiled-coil region" evidence="6">
    <location>
        <begin position="1305"/>
        <end position="1346"/>
    </location>
</feature>
<dbReference type="Proteomes" id="UP000199069">
    <property type="component" value="Unassembled WGS sequence"/>
</dbReference>
<keyword evidence="3" id="KW-0597">Phosphoprotein</keyword>
<feature type="compositionally biased region" description="Low complexity" evidence="7">
    <location>
        <begin position="24"/>
        <end position="36"/>
    </location>
</feature>
<organism evidence="9 10">
    <name type="scientific">Rhodotorula toruloides</name>
    <name type="common">Yeast</name>
    <name type="synonym">Rhodosporidium toruloides</name>
    <dbReference type="NCBI Taxonomy" id="5286"/>
    <lineage>
        <taxon>Eukaryota</taxon>
        <taxon>Fungi</taxon>
        <taxon>Dikarya</taxon>
        <taxon>Basidiomycota</taxon>
        <taxon>Pucciniomycotina</taxon>
        <taxon>Microbotryomycetes</taxon>
        <taxon>Sporidiobolales</taxon>
        <taxon>Sporidiobolaceae</taxon>
        <taxon>Rhodotorula</taxon>
    </lineage>
</organism>
<proteinExistence type="predicted"/>
<dbReference type="Pfam" id="PF10495">
    <property type="entry name" value="PACT_coil_coil"/>
    <property type="match status" value="1"/>
</dbReference>
<evidence type="ECO:0000313" key="9">
    <source>
        <dbReference type="EMBL" id="CTR11240.1"/>
    </source>
</evidence>
<feature type="region of interest" description="Disordered" evidence="7">
    <location>
        <begin position="187"/>
        <end position="244"/>
    </location>
</feature>
<reference evidence="9 10" key="1">
    <citation type="submission" date="2015-07" db="EMBL/GenBank/DDBJ databases">
        <authorList>
            <person name="Cajimat M.N.B."/>
            <person name="Milazzo M.L."/>
            <person name="Fulhorst C.F."/>
        </authorList>
    </citation>
    <scope>NUCLEOTIDE SEQUENCE [LARGE SCALE GENOMIC DNA]</scope>
    <source>
        <strain evidence="9">Single colony</strain>
    </source>
</reference>
<feature type="region of interest" description="Disordered" evidence="7">
    <location>
        <begin position="24"/>
        <end position="161"/>
    </location>
</feature>
<feature type="coiled-coil region" evidence="6">
    <location>
        <begin position="1034"/>
        <end position="1103"/>
    </location>
</feature>
<feature type="region of interest" description="Disordered" evidence="7">
    <location>
        <begin position="1458"/>
        <end position="1482"/>
    </location>
</feature>
<evidence type="ECO:0000256" key="3">
    <source>
        <dbReference type="ARBA" id="ARBA00022553"/>
    </source>
</evidence>
<feature type="region of interest" description="Disordered" evidence="7">
    <location>
        <begin position="813"/>
        <end position="833"/>
    </location>
</feature>
<dbReference type="GO" id="GO:0005815">
    <property type="term" value="C:microtubule organizing center"/>
    <property type="evidence" value="ECO:0007669"/>
    <property type="project" value="UniProtKB-SubCell"/>
</dbReference>
<accession>A0A0K3CRV6</accession>
<dbReference type="EMBL" id="CWKI01000016">
    <property type="protein sequence ID" value="CTR11240.1"/>
    <property type="molecule type" value="Genomic_DNA"/>
</dbReference>
<feature type="compositionally biased region" description="Low complexity" evidence="7">
    <location>
        <begin position="114"/>
        <end position="136"/>
    </location>
</feature>
<feature type="region of interest" description="Disordered" evidence="7">
    <location>
        <begin position="727"/>
        <end position="752"/>
    </location>
</feature>
<evidence type="ECO:0000259" key="8">
    <source>
        <dbReference type="Pfam" id="PF10495"/>
    </source>
</evidence>
<dbReference type="InterPro" id="IPR019528">
    <property type="entry name" value="PACT_domain"/>
</dbReference>
<dbReference type="PANTHER" id="PTHR45615">
    <property type="entry name" value="MYOSIN HEAVY CHAIN, NON-MUSCLE"/>
    <property type="match status" value="1"/>
</dbReference>
<feature type="compositionally biased region" description="Basic and acidic residues" evidence="7">
    <location>
        <begin position="813"/>
        <end position="824"/>
    </location>
</feature>
<evidence type="ECO:0000256" key="2">
    <source>
        <dbReference type="ARBA" id="ARBA00022490"/>
    </source>
</evidence>
<keyword evidence="10" id="KW-1185">Reference proteome</keyword>
<feature type="coiled-coil region" evidence="6">
    <location>
        <begin position="1145"/>
        <end position="1269"/>
    </location>
</feature>
<evidence type="ECO:0000313" key="10">
    <source>
        <dbReference type="Proteomes" id="UP000199069"/>
    </source>
</evidence>
<feature type="non-terminal residue" evidence="9">
    <location>
        <position position="1"/>
    </location>
</feature>
<feature type="compositionally biased region" description="Basic and acidic residues" evidence="7">
    <location>
        <begin position="56"/>
        <end position="69"/>
    </location>
</feature>
<gene>
    <name evidence="9" type="primary">FGENESH: predicted gene_16.127</name>
    <name evidence="9" type="ORF">BN2166_0071010</name>
</gene>
<name>A0A0K3CRV6_RHOTO</name>
<feature type="region of interest" description="Disordered" evidence="7">
    <location>
        <begin position="272"/>
        <end position="443"/>
    </location>
</feature>
<feature type="compositionally biased region" description="Polar residues" evidence="7">
    <location>
        <begin position="422"/>
        <end position="436"/>
    </location>
</feature>
<sequence>YHPETPSRVLRQIQELGQALLPDLPELPSELPSFSETDAETTFAHSPVKPPPQLRSEGRENHPPVRQQHDLLANSSPYTSTPAPTASYHATQSTFVPASAQSGRGNDTTATIVGPARAGLARRAGSPLSGAYAAPEAETDEDEPTFGADGMGGVARRELDDSRDEMVVLSGSGGEDDLPQPLQAIATVPMGFSAELSALPPARPDEQDETEDRTSFQSGPASEDEGLPRPHPLDVLDGIDSPPATVRVSRFHNHASSLLTFAFQKPAPDAANNILPESLTPLRHRDETVESSVASPEIGRKSSPRHSPHHSLDQLDYDATPARTYSKSPSPALTHATPKFDSPLASLNLHEPSTPMVNQSAAQRRAQHVLTTLRSTAKPRFARGTPHPLRSVRKPSPSTAGRSEDEQEERTSSSFASDRSSNDLTTFHKANTSLPSGGTADIGSAGGPAGARFNGAKLNAYLHSLNTHLTEENQSLVKTLQRTTKDVERLQSETRRLEDTIREMSVAGGLSVDVSTSRVRSRTESIAEEDEEGAEHSRVEMLGKELEGLVHGQRKIRGLQDRLGDKLGDKDAASRIRELEEEVERANALLADKDDEIHRLRDRVVRSGDDSDQSMQASDLQREVFDLKDQLDDVKAERDVLRADLDKLQADFAKAGEASSNDFAALQRRTDELLAELEEKDVELDGAKKQMEEQESEFADKMEELEKELCRVMEEQEAKVERARAELEAKRAEDEEVRRQEREKLERVERERDELEHKLLEGGSDVARGMEDKVHALREQVASLEEETASLRSDIAARDEELVKMQEELEAAEQRVDELEHERTSGPVDGDLDELRQQLRQRDEELKQLEDALDDSAQQLVDNETVLAEKEEALATLRVQLADEQDKRVSVETRLSQLSVPKAKSPLANEVFNHERDEQITALEEELEAARKETDDLRQQLLAGVKEDQSAVLRDMEIKQLETDKANLEDRVKTLRQQVSTQCSPNRTPDKSFHLRPLPAVFTPKTPGQLFGNMSAWSPNSTANETISPLLAQIHELEEVIDMLKSQLSDANAQIDNKLERLETAGSGTISLARQLSDAQTRIAQLEDELERLLGQGGSLERVRTRLSKVHCPECQTSFDANKSVQLRISRSGITFSESSPQSSTQSLKATLASVTAKLDELRVENEVLRGQGDRSKDLVAEKAAWQKQNDALQRDLRQARNEIAVLETDLRTERSKLRNLSTEQVHAGKAKAALDATKADQAAMQAQLERQIAEIQSLRDSLHTKEATQRLLQDERGDILRGVANLQADLNRVRQDAVSLGLDLAAVRKERDELGRKKENEDAELVRAREELSIAKRKLVALEQQVAKHVCSSTDAVSPDVAELQAKHKSEVKGLLVLTRQLKVRVSRELAFRAQTAAQKRYLENVVAEKQSTIDSIFTQLHLPSPAKSSRLKPTLRSVALAVVSLSRMSRLARQWRETSAPKKRLRDQAYPEARGRPFPG</sequence>
<evidence type="ECO:0000256" key="1">
    <source>
        <dbReference type="ARBA" id="ARBA00004267"/>
    </source>
</evidence>
<protein>
    <submittedName>
        <fullName evidence="9">FGENESH: predicted gene_16.127 protein</fullName>
    </submittedName>
</protein>
<feature type="domain" description="Pericentrin/AKAP-450 centrosomal targeting" evidence="8">
    <location>
        <begin position="1386"/>
        <end position="1457"/>
    </location>
</feature>
<evidence type="ECO:0000256" key="7">
    <source>
        <dbReference type="SAM" id="MobiDB-lite"/>
    </source>
</evidence>
<evidence type="ECO:0000256" key="4">
    <source>
        <dbReference type="ARBA" id="ARBA00023054"/>
    </source>
</evidence>
<feature type="coiled-coil region" evidence="6">
    <location>
        <begin position="913"/>
        <end position="978"/>
    </location>
</feature>
<evidence type="ECO:0000256" key="6">
    <source>
        <dbReference type="SAM" id="Coils"/>
    </source>
</evidence>
<evidence type="ECO:0000256" key="5">
    <source>
        <dbReference type="ARBA" id="ARBA00023212"/>
    </source>
</evidence>
<feature type="coiled-coil region" evidence="6">
    <location>
        <begin position="473"/>
        <end position="507"/>
    </location>
</feature>